<comment type="similarity">
    <text evidence="1">Belongs to the RRP15 family.</text>
</comment>
<dbReference type="GO" id="GO:0000470">
    <property type="term" value="P:maturation of LSU-rRNA"/>
    <property type="evidence" value="ECO:0007669"/>
    <property type="project" value="TreeGrafter"/>
</dbReference>
<feature type="region of interest" description="Disordered" evidence="2">
    <location>
        <begin position="251"/>
        <end position="275"/>
    </location>
</feature>
<reference evidence="3" key="1">
    <citation type="submission" date="2022-02" db="EMBL/GenBank/DDBJ databases">
        <authorList>
            <person name="Henning P.M."/>
            <person name="McCubbin A.G."/>
            <person name="Shore J.S."/>
        </authorList>
    </citation>
    <scope>NUCLEOTIDE SEQUENCE</scope>
    <source>
        <strain evidence="3">F60SS</strain>
        <tissue evidence="3">Leaves</tissue>
    </source>
</reference>
<evidence type="ECO:0008006" key="5">
    <source>
        <dbReference type="Google" id="ProtNLM"/>
    </source>
</evidence>
<dbReference type="GO" id="GO:0000460">
    <property type="term" value="P:maturation of 5.8S rRNA"/>
    <property type="evidence" value="ECO:0007669"/>
    <property type="project" value="TreeGrafter"/>
</dbReference>
<evidence type="ECO:0000313" key="3">
    <source>
        <dbReference type="EMBL" id="KAJ4831110.1"/>
    </source>
</evidence>
<dbReference type="Proteomes" id="UP001141552">
    <property type="component" value="Unassembled WGS sequence"/>
</dbReference>
<protein>
    <recommendedName>
        <fullName evidence="5">RRP15-like protein</fullName>
    </recommendedName>
</protein>
<dbReference type="Pfam" id="PF07890">
    <property type="entry name" value="Rrp15p"/>
    <property type="match status" value="1"/>
</dbReference>
<organism evidence="3 4">
    <name type="scientific">Turnera subulata</name>
    <dbReference type="NCBI Taxonomy" id="218843"/>
    <lineage>
        <taxon>Eukaryota</taxon>
        <taxon>Viridiplantae</taxon>
        <taxon>Streptophyta</taxon>
        <taxon>Embryophyta</taxon>
        <taxon>Tracheophyta</taxon>
        <taxon>Spermatophyta</taxon>
        <taxon>Magnoliopsida</taxon>
        <taxon>eudicotyledons</taxon>
        <taxon>Gunneridae</taxon>
        <taxon>Pentapetalae</taxon>
        <taxon>rosids</taxon>
        <taxon>fabids</taxon>
        <taxon>Malpighiales</taxon>
        <taxon>Passifloraceae</taxon>
        <taxon>Turnera</taxon>
    </lineage>
</organism>
<dbReference type="AlphaFoldDB" id="A0A9Q0FI34"/>
<evidence type="ECO:0000256" key="2">
    <source>
        <dbReference type="SAM" id="MobiDB-lite"/>
    </source>
</evidence>
<gene>
    <name evidence="3" type="ORF">Tsubulata_027034</name>
</gene>
<dbReference type="OrthoDB" id="20949at2759"/>
<evidence type="ECO:0000313" key="4">
    <source>
        <dbReference type="Proteomes" id="UP001141552"/>
    </source>
</evidence>
<feature type="region of interest" description="Disordered" evidence="2">
    <location>
        <begin position="165"/>
        <end position="187"/>
    </location>
</feature>
<dbReference type="GO" id="GO:0030687">
    <property type="term" value="C:preribosome, large subunit precursor"/>
    <property type="evidence" value="ECO:0007669"/>
    <property type="project" value="TreeGrafter"/>
</dbReference>
<dbReference type="InterPro" id="IPR012459">
    <property type="entry name" value="Rrp15"/>
</dbReference>
<feature type="region of interest" description="Disordered" evidence="2">
    <location>
        <begin position="1"/>
        <end position="110"/>
    </location>
</feature>
<comment type="caution">
    <text evidence="3">The sequence shown here is derived from an EMBL/GenBank/DDBJ whole genome shotgun (WGS) entry which is preliminary data.</text>
</comment>
<keyword evidence="4" id="KW-1185">Reference proteome</keyword>
<reference evidence="3" key="2">
    <citation type="journal article" date="2023" name="Plants (Basel)">
        <title>Annotation of the Turnera subulata (Passifloraceae) Draft Genome Reveals the S-Locus Evolved after the Divergence of Turneroideae from Passifloroideae in a Stepwise Manner.</title>
        <authorList>
            <person name="Henning P.M."/>
            <person name="Roalson E.H."/>
            <person name="Mir W."/>
            <person name="McCubbin A.G."/>
            <person name="Shore J.S."/>
        </authorList>
    </citation>
    <scope>NUCLEOTIDE SEQUENCE</scope>
    <source>
        <strain evidence="3">F60SS</strain>
    </source>
</reference>
<feature type="compositionally biased region" description="Basic residues" evidence="2">
    <location>
        <begin position="13"/>
        <end position="32"/>
    </location>
</feature>
<accession>A0A9Q0FI34</accession>
<proteinExistence type="inferred from homology"/>
<sequence>MAEETHIAEPVKPSRKRKTGRSKGGKAKKHKQLLGIQAKPKKIDPKLKKFLRKKARDYNSDSDKEDGDAAHGLGGKDNVSMSGSDDNGYANDGDEGGDVRKKDLGVEIDASEDEGAEIVPGVTKFSEGVRAFSVAVRSILNTKLPDDALGPVLAFHKKLLAEKLGEEEDEKKVKRQAKKEKRVTAEKGHVKPATYLDAHEKLLISIATKGVVKLFNAVNKAKTAQKGLDPSRSKDAKAIKKRRKEAFFSELGKTPAADASAKVNTSAGEGPSWAPLRDNYMLTSSKLKDWDKMADTAVADDTGGFSEDSSSDED</sequence>
<dbReference type="PANTHER" id="PTHR13245:SF14">
    <property type="entry name" value="RRP15-LIKE PROTEIN"/>
    <property type="match status" value="1"/>
</dbReference>
<name>A0A9Q0FI34_9ROSI</name>
<evidence type="ECO:0000256" key="1">
    <source>
        <dbReference type="ARBA" id="ARBA00007462"/>
    </source>
</evidence>
<dbReference type="EMBL" id="JAKUCV010005451">
    <property type="protein sequence ID" value="KAJ4831110.1"/>
    <property type="molecule type" value="Genomic_DNA"/>
</dbReference>
<dbReference type="PANTHER" id="PTHR13245">
    <property type="entry name" value="RRP15-LIKE PROTEIN"/>
    <property type="match status" value="1"/>
</dbReference>